<dbReference type="GO" id="GO:0016887">
    <property type="term" value="F:ATP hydrolysis activity"/>
    <property type="evidence" value="ECO:0007669"/>
    <property type="project" value="InterPro"/>
</dbReference>
<feature type="domain" description="ABC transporter" evidence="10">
    <location>
        <begin position="5"/>
        <end position="235"/>
    </location>
</feature>
<keyword evidence="1" id="KW-0813">Transport</keyword>
<dbReference type="PROSITE" id="PS50893">
    <property type="entry name" value="ABC_TRANSPORTER_2"/>
    <property type="match status" value="1"/>
</dbReference>
<evidence type="ECO:0000256" key="8">
    <source>
        <dbReference type="ARBA" id="ARBA00023136"/>
    </source>
</evidence>
<dbReference type="Proteomes" id="UP000323410">
    <property type="component" value="Unassembled WGS sequence"/>
</dbReference>
<dbReference type="PANTHER" id="PTHR42781">
    <property type="entry name" value="SPERMIDINE/PUTRESCINE IMPORT ATP-BINDING PROTEIN POTA"/>
    <property type="match status" value="1"/>
</dbReference>
<dbReference type="GO" id="GO:0005524">
    <property type="term" value="F:ATP binding"/>
    <property type="evidence" value="ECO:0007669"/>
    <property type="project" value="UniProtKB-KW"/>
</dbReference>
<name>A0A5D0XUE0_9MICC</name>
<keyword evidence="12" id="KW-1185">Reference proteome</keyword>
<dbReference type="GO" id="GO:0015408">
    <property type="term" value="F:ABC-type ferric iron transporter activity"/>
    <property type="evidence" value="ECO:0007669"/>
    <property type="project" value="InterPro"/>
</dbReference>
<evidence type="ECO:0000256" key="3">
    <source>
        <dbReference type="ARBA" id="ARBA00022496"/>
    </source>
</evidence>
<sequence length="355" mass="37360">MSSGLELRAVSRSFGSTGVLHDVSLTVPPSRCVALLGASGSGKSSLLRIIAGLDTPSGGEVLADGADLAAVPVEERGMALVFQKALLFPHLNVVDNVAFAARMAGRRRSVARQQAMEFLDLVQLADYARRPVGTLSGGQEQRVALARALARQPRILLLDEPFASLDVQLRQDMYALIDHIRAQLAPTVVVVTHDRQEASILADSIAVLDEGRILQHGTVHQIHYEPATQQVNNLLGGLNAIPGVVRDGRHHSALGVLAVQEDAVDGPAVLTVRQEALRLVPSGETGGPTIKGSVAGLTSLGARTLVRILVGADDPAGSTGSATLAVDVPGRPQLLPGQVVEVGLHEHRAWAVPQR</sequence>
<dbReference type="GO" id="GO:0016020">
    <property type="term" value="C:membrane"/>
    <property type="evidence" value="ECO:0007669"/>
    <property type="project" value="InterPro"/>
</dbReference>
<keyword evidence="7" id="KW-0406">Ion transport</keyword>
<evidence type="ECO:0000313" key="12">
    <source>
        <dbReference type="Proteomes" id="UP000323410"/>
    </source>
</evidence>
<reference evidence="11 12" key="1">
    <citation type="submission" date="2019-08" db="EMBL/GenBank/DDBJ databases">
        <title>Genone of Arthrobacter echini P9.</title>
        <authorList>
            <person name="Bowman J.P."/>
        </authorList>
    </citation>
    <scope>NUCLEOTIDE SEQUENCE [LARGE SCALE GENOMIC DNA]</scope>
    <source>
        <strain evidence="11 12">P9</strain>
    </source>
</reference>
<dbReference type="FunFam" id="3.40.50.300:FF:000425">
    <property type="entry name" value="Probable ABC transporter, ATP-binding subunit"/>
    <property type="match status" value="1"/>
</dbReference>
<evidence type="ECO:0000259" key="10">
    <source>
        <dbReference type="PROSITE" id="PS50893"/>
    </source>
</evidence>
<dbReference type="InterPro" id="IPR050093">
    <property type="entry name" value="ABC_SmlMolc_Importer"/>
</dbReference>
<dbReference type="PANTHER" id="PTHR42781:SF4">
    <property type="entry name" value="SPERMIDINE_PUTRESCINE IMPORT ATP-BINDING PROTEIN POTA"/>
    <property type="match status" value="1"/>
</dbReference>
<dbReference type="SUPFAM" id="SSF50331">
    <property type="entry name" value="MOP-like"/>
    <property type="match status" value="1"/>
</dbReference>
<evidence type="ECO:0000256" key="1">
    <source>
        <dbReference type="ARBA" id="ARBA00022448"/>
    </source>
</evidence>
<gene>
    <name evidence="11" type="ORF">FQ377_02500</name>
</gene>
<keyword evidence="4" id="KW-0547">Nucleotide-binding</keyword>
<dbReference type="AlphaFoldDB" id="A0A5D0XUE0"/>
<dbReference type="EC" id="7.6.2.9" evidence="9"/>
<evidence type="ECO:0000256" key="9">
    <source>
        <dbReference type="ARBA" id="ARBA00066388"/>
    </source>
</evidence>
<protein>
    <recommendedName>
        <fullName evidence="9">ABC-type quaternary amine transporter</fullName>
        <ecNumber evidence="9">7.6.2.9</ecNumber>
    </recommendedName>
</protein>
<dbReference type="InterPro" id="IPR008995">
    <property type="entry name" value="Mo/tungstate-bd_C_term_dom"/>
</dbReference>
<keyword evidence="3" id="KW-0410">Iron transport</keyword>
<dbReference type="InterPro" id="IPR003593">
    <property type="entry name" value="AAA+_ATPase"/>
</dbReference>
<dbReference type="InterPro" id="IPR015853">
    <property type="entry name" value="ABC_transpr_FbpC"/>
</dbReference>
<dbReference type="Gene3D" id="3.40.50.300">
    <property type="entry name" value="P-loop containing nucleotide triphosphate hydrolases"/>
    <property type="match status" value="1"/>
</dbReference>
<dbReference type="Pfam" id="PF00005">
    <property type="entry name" value="ABC_tran"/>
    <property type="match status" value="1"/>
</dbReference>
<keyword evidence="6" id="KW-0408">Iron</keyword>
<dbReference type="InterPro" id="IPR003439">
    <property type="entry name" value="ABC_transporter-like_ATP-bd"/>
</dbReference>
<evidence type="ECO:0000256" key="5">
    <source>
        <dbReference type="ARBA" id="ARBA00022840"/>
    </source>
</evidence>
<dbReference type="RefSeq" id="WP_148599650.1">
    <property type="nucleotide sequence ID" value="NZ_VSLD01000001.1"/>
</dbReference>
<dbReference type="SUPFAM" id="SSF52540">
    <property type="entry name" value="P-loop containing nucleoside triphosphate hydrolases"/>
    <property type="match status" value="1"/>
</dbReference>
<dbReference type="InterPro" id="IPR027417">
    <property type="entry name" value="P-loop_NTPase"/>
</dbReference>
<dbReference type="EMBL" id="VSLD01000001">
    <property type="protein sequence ID" value="TYD00344.1"/>
    <property type="molecule type" value="Genomic_DNA"/>
</dbReference>
<dbReference type="OrthoDB" id="9802264at2"/>
<evidence type="ECO:0000256" key="4">
    <source>
        <dbReference type="ARBA" id="ARBA00022741"/>
    </source>
</evidence>
<evidence type="ECO:0000256" key="6">
    <source>
        <dbReference type="ARBA" id="ARBA00023004"/>
    </source>
</evidence>
<organism evidence="11 12">
    <name type="scientific">Arthrobacter echini</name>
    <dbReference type="NCBI Taxonomy" id="1529066"/>
    <lineage>
        <taxon>Bacteria</taxon>
        <taxon>Bacillati</taxon>
        <taxon>Actinomycetota</taxon>
        <taxon>Actinomycetes</taxon>
        <taxon>Micrococcales</taxon>
        <taxon>Micrococcaceae</taxon>
        <taxon>Arthrobacter</taxon>
    </lineage>
</organism>
<dbReference type="GO" id="GO:0015418">
    <property type="term" value="F:ABC-type quaternary ammonium compound transporting activity"/>
    <property type="evidence" value="ECO:0007669"/>
    <property type="project" value="UniProtKB-EC"/>
</dbReference>
<comment type="caution">
    <text evidence="11">The sequence shown here is derived from an EMBL/GenBank/DDBJ whole genome shotgun (WGS) entry which is preliminary data.</text>
</comment>
<keyword evidence="5 11" id="KW-0067">ATP-binding</keyword>
<evidence type="ECO:0000256" key="2">
    <source>
        <dbReference type="ARBA" id="ARBA00022475"/>
    </source>
</evidence>
<evidence type="ECO:0000313" key="11">
    <source>
        <dbReference type="EMBL" id="TYD00344.1"/>
    </source>
</evidence>
<evidence type="ECO:0000256" key="7">
    <source>
        <dbReference type="ARBA" id="ARBA00023065"/>
    </source>
</evidence>
<proteinExistence type="predicted"/>
<dbReference type="SMART" id="SM00382">
    <property type="entry name" value="AAA"/>
    <property type="match status" value="1"/>
</dbReference>
<accession>A0A5D0XUE0</accession>
<dbReference type="CDD" id="cd03259">
    <property type="entry name" value="ABC_Carb_Solutes_like"/>
    <property type="match status" value="1"/>
</dbReference>
<keyword evidence="8" id="KW-0472">Membrane</keyword>
<keyword evidence="2" id="KW-1003">Cell membrane</keyword>